<comment type="catalytic activity">
    <reaction evidence="4">
        <text>L-methionyl-[protein] + [thioredoxin]-disulfide + H2O = L-methionyl-(R)-S-oxide-[protein] + [thioredoxin]-dithiol</text>
        <dbReference type="Rhea" id="RHEA:24164"/>
        <dbReference type="Rhea" id="RHEA-COMP:10698"/>
        <dbReference type="Rhea" id="RHEA-COMP:10700"/>
        <dbReference type="Rhea" id="RHEA-COMP:12313"/>
        <dbReference type="Rhea" id="RHEA-COMP:12314"/>
        <dbReference type="ChEBI" id="CHEBI:15377"/>
        <dbReference type="ChEBI" id="CHEBI:16044"/>
        <dbReference type="ChEBI" id="CHEBI:29950"/>
        <dbReference type="ChEBI" id="CHEBI:45764"/>
        <dbReference type="ChEBI" id="CHEBI:50058"/>
        <dbReference type="EC" id="1.8.4.12"/>
    </reaction>
</comment>
<evidence type="ECO:0000256" key="3">
    <source>
        <dbReference type="ARBA" id="ARBA00023002"/>
    </source>
</evidence>
<dbReference type="Gene3D" id="2.170.150.20">
    <property type="entry name" value="Peptide methionine sulfoxide reductase"/>
    <property type="match status" value="1"/>
</dbReference>
<dbReference type="NCBIfam" id="TIGR00357">
    <property type="entry name" value="peptide-methionine (R)-S-oxide reductase MsrB"/>
    <property type="match status" value="1"/>
</dbReference>
<dbReference type="PROSITE" id="PS51790">
    <property type="entry name" value="MSRB"/>
    <property type="match status" value="1"/>
</dbReference>
<keyword evidence="3" id="KW-0560">Oxidoreductase</keyword>
<evidence type="ECO:0000259" key="5">
    <source>
        <dbReference type="PROSITE" id="PS51790"/>
    </source>
</evidence>
<gene>
    <name evidence="6" type="primary">msrB</name>
    <name evidence="6" type="ORF">GCM10022404_25770</name>
</gene>
<reference evidence="7" key="1">
    <citation type="journal article" date="2019" name="Int. J. Syst. Evol. Microbiol.">
        <title>The Global Catalogue of Microorganisms (GCM) 10K type strain sequencing project: providing services to taxonomists for standard genome sequencing and annotation.</title>
        <authorList>
            <consortium name="The Broad Institute Genomics Platform"/>
            <consortium name="The Broad Institute Genome Sequencing Center for Infectious Disease"/>
            <person name="Wu L."/>
            <person name="Ma J."/>
        </authorList>
    </citation>
    <scope>NUCLEOTIDE SEQUENCE [LARGE SCALE GENOMIC DNA]</scope>
    <source>
        <strain evidence="7">JCM 17190</strain>
    </source>
</reference>
<accession>A0ABP7KEC1</accession>
<dbReference type="PANTHER" id="PTHR10173:SF52">
    <property type="entry name" value="METHIONINE-R-SULFOXIDE REDUCTASE B1"/>
    <property type="match status" value="1"/>
</dbReference>
<feature type="domain" description="MsrB" evidence="5">
    <location>
        <begin position="8"/>
        <end position="129"/>
    </location>
</feature>
<comment type="similarity">
    <text evidence="1">Belongs to the MsrB Met sulfoxide reductase family.</text>
</comment>
<dbReference type="PANTHER" id="PTHR10173">
    <property type="entry name" value="METHIONINE SULFOXIDE REDUCTASE"/>
    <property type="match status" value="1"/>
</dbReference>
<dbReference type="Proteomes" id="UP001399917">
    <property type="component" value="Unassembled WGS sequence"/>
</dbReference>
<evidence type="ECO:0000313" key="7">
    <source>
        <dbReference type="Proteomes" id="UP001399917"/>
    </source>
</evidence>
<evidence type="ECO:0000256" key="4">
    <source>
        <dbReference type="ARBA" id="ARBA00048488"/>
    </source>
</evidence>
<proteinExistence type="inferred from homology"/>
<keyword evidence="7" id="KW-1185">Reference proteome</keyword>
<protein>
    <recommendedName>
        <fullName evidence="2">peptide-methionine (R)-S-oxide reductase</fullName>
        <ecNumber evidence="2">1.8.4.12</ecNumber>
    </recommendedName>
</protein>
<dbReference type="InterPro" id="IPR002579">
    <property type="entry name" value="Met_Sox_Rdtase_MsrB_dom"/>
</dbReference>
<evidence type="ECO:0000313" key="6">
    <source>
        <dbReference type="EMBL" id="GAA3874780.1"/>
    </source>
</evidence>
<comment type="caution">
    <text evidence="6">The sequence shown here is derived from an EMBL/GenBank/DDBJ whole genome shotgun (WGS) entry which is preliminary data.</text>
</comment>
<dbReference type="EMBL" id="BAABDF010000007">
    <property type="protein sequence ID" value="GAA3874780.1"/>
    <property type="molecule type" value="Genomic_DNA"/>
</dbReference>
<dbReference type="Pfam" id="PF01641">
    <property type="entry name" value="SelR"/>
    <property type="match status" value="1"/>
</dbReference>
<sequence>MSKITKTDEQWRQELDAETYRVTREHGTERAFSHPGFPKSEGLFTCACCGAALFTQESKYESGCGWPSFYAPKPDAPVAESRDTTFGMVRTEVHCEECGAHLGHVFPDGPAPTGMRYCINGVSIRFTPSENATEN</sequence>
<dbReference type="InterPro" id="IPR028427">
    <property type="entry name" value="Met_Sox_Rdtase_MsrB"/>
</dbReference>
<evidence type="ECO:0000256" key="1">
    <source>
        <dbReference type="ARBA" id="ARBA00007174"/>
    </source>
</evidence>
<organism evidence="6 7">
    <name type="scientific">Celeribacter arenosi</name>
    <dbReference type="NCBI Taxonomy" id="792649"/>
    <lineage>
        <taxon>Bacteria</taxon>
        <taxon>Pseudomonadati</taxon>
        <taxon>Pseudomonadota</taxon>
        <taxon>Alphaproteobacteria</taxon>
        <taxon>Rhodobacterales</taxon>
        <taxon>Roseobacteraceae</taxon>
        <taxon>Celeribacter</taxon>
    </lineage>
</organism>
<dbReference type="InterPro" id="IPR011057">
    <property type="entry name" value="Mss4-like_sf"/>
</dbReference>
<dbReference type="SUPFAM" id="SSF51316">
    <property type="entry name" value="Mss4-like"/>
    <property type="match status" value="1"/>
</dbReference>
<dbReference type="EC" id="1.8.4.12" evidence="2"/>
<evidence type="ECO:0000256" key="2">
    <source>
        <dbReference type="ARBA" id="ARBA00012499"/>
    </source>
</evidence>
<name>A0ABP7KEC1_9RHOB</name>
<dbReference type="RefSeq" id="WP_344847697.1">
    <property type="nucleotide sequence ID" value="NZ_BAABDF010000007.1"/>
</dbReference>